<proteinExistence type="predicted"/>
<keyword evidence="1" id="KW-1133">Transmembrane helix</keyword>
<gene>
    <name evidence="2" type="ORF">ACFQJ4_09770</name>
</gene>
<comment type="caution">
    <text evidence="2">The sequence shown here is derived from an EMBL/GenBank/DDBJ whole genome shotgun (WGS) entry which is preliminary data.</text>
</comment>
<feature type="transmembrane region" description="Helical" evidence="1">
    <location>
        <begin position="57"/>
        <end position="77"/>
    </location>
</feature>
<evidence type="ECO:0000313" key="3">
    <source>
        <dbReference type="Proteomes" id="UP001596398"/>
    </source>
</evidence>
<keyword evidence="1" id="KW-0812">Transmembrane</keyword>
<evidence type="ECO:0000256" key="1">
    <source>
        <dbReference type="SAM" id="Phobius"/>
    </source>
</evidence>
<name>A0ABD5ZQW9_9EURY</name>
<dbReference type="Proteomes" id="UP001596398">
    <property type="component" value="Unassembled WGS sequence"/>
</dbReference>
<keyword evidence="3" id="KW-1185">Reference proteome</keyword>
<organism evidence="2 3">
    <name type="scientific">Halosegnis marinus</name>
    <dbReference type="NCBI Taxonomy" id="3034023"/>
    <lineage>
        <taxon>Archaea</taxon>
        <taxon>Methanobacteriati</taxon>
        <taxon>Methanobacteriota</taxon>
        <taxon>Stenosarchaea group</taxon>
        <taxon>Halobacteria</taxon>
        <taxon>Halobacteriales</taxon>
        <taxon>Natronomonadaceae</taxon>
        <taxon>Halosegnis</taxon>
    </lineage>
</organism>
<dbReference type="InterPro" id="IPR007462">
    <property type="entry name" value="COV1-like"/>
</dbReference>
<dbReference type="EMBL" id="JBHTAP010000001">
    <property type="protein sequence ID" value="MFC7235599.1"/>
    <property type="molecule type" value="Genomic_DNA"/>
</dbReference>
<dbReference type="Pfam" id="PF04367">
    <property type="entry name" value="DUF502"/>
    <property type="match status" value="1"/>
</dbReference>
<feature type="transmembrane region" description="Helical" evidence="1">
    <location>
        <begin position="12"/>
        <end position="37"/>
    </location>
</feature>
<dbReference type="RefSeq" id="WP_276233736.1">
    <property type="nucleotide sequence ID" value="NZ_CP119802.1"/>
</dbReference>
<reference evidence="2 3" key="1">
    <citation type="journal article" date="2019" name="Int. J. Syst. Evol. Microbiol.">
        <title>The Global Catalogue of Microorganisms (GCM) 10K type strain sequencing project: providing services to taxonomists for standard genome sequencing and annotation.</title>
        <authorList>
            <consortium name="The Broad Institute Genomics Platform"/>
            <consortium name="The Broad Institute Genome Sequencing Center for Infectious Disease"/>
            <person name="Wu L."/>
            <person name="Ma J."/>
        </authorList>
    </citation>
    <scope>NUCLEOTIDE SEQUENCE [LARGE SCALE GENOMIC DNA]</scope>
    <source>
        <strain evidence="2 3">DT85</strain>
    </source>
</reference>
<dbReference type="AlphaFoldDB" id="A0ABD5ZQW9"/>
<dbReference type="PANTHER" id="PTHR31876">
    <property type="entry name" value="COV-LIKE PROTEIN 1"/>
    <property type="match status" value="1"/>
</dbReference>
<dbReference type="GeneID" id="79267296"/>
<evidence type="ECO:0000313" key="2">
    <source>
        <dbReference type="EMBL" id="MFC7235599.1"/>
    </source>
</evidence>
<feature type="transmembrane region" description="Helical" evidence="1">
    <location>
        <begin position="89"/>
        <end position="107"/>
    </location>
</feature>
<accession>A0ABD5ZQW9</accession>
<dbReference type="PANTHER" id="PTHR31876:SF26">
    <property type="entry name" value="PROTEIN LIKE COV 2"/>
    <property type="match status" value="1"/>
</dbReference>
<protein>
    <submittedName>
        <fullName evidence="2">DUF502 domain-containing protein</fullName>
    </submittedName>
</protein>
<keyword evidence="1" id="KW-0472">Membrane</keyword>
<sequence>MDIGSELKGGFLAGLLLVAPLAVTAVVLQFVLARLAVVLDPVVRETRLTALTGNVEVAAQLVALLLVALFVTALGLLAQRTRARVVFEWFDRFVGLVPLVSVVYTGVRQVSNTLVSRDTRYRSAVIVEYPRPEVYSLGFLTGDAPEAAADLAGGEAYTVVVPHSPNPTAGHLVFVPADRVHETDLSVRDALRMVVTTGIAESESEMAAYRDSVDEGDLPSLD</sequence>